<gene>
    <name evidence="2" type="ORF">CHS0354_018693</name>
</gene>
<dbReference type="Proteomes" id="UP001195483">
    <property type="component" value="Unassembled WGS sequence"/>
</dbReference>
<proteinExistence type="predicted"/>
<name>A0AAE0VY74_9BIVA</name>
<evidence type="ECO:0000313" key="2">
    <source>
        <dbReference type="EMBL" id="KAK3593597.1"/>
    </source>
</evidence>
<keyword evidence="3" id="KW-1185">Reference proteome</keyword>
<reference evidence="2" key="1">
    <citation type="journal article" date="2021" name="Genome Biol. Evol.">
        <title>A High-Quality Reference Genome for a Parasitic Bivalve with Doubly Uniparental Inheritance (Bivalvia: Unionida).</title>
        <authorList>
            <person name="Smith C.H."/>
        </authorList>
    </citation>
    <scope>NUCLEOTIDE SEQUENCE</scope>
    <source>
        <strain evidence="2">CHS0354</strain>
    </source>
</reference>
<reference evidence="2" key="2">
    <citation type="journal article" date="2021" name="Genome Biol. Evol.">
        <title>Developing a high-quality reference genome for a parasitic bivalve with doubly uniparental inheritance (Bivalvia: Unionida).</title>
        <authorList>
            <person name="Smith C.H."/>
        </authorList>
    </citation>
    <scope>NUCLEOTIDE SEQUENCE</scope>
    <source>
        <strain evidence="2">CHS0354</strain>
        <tissue evidence="2">Mantle</tissue>
    </source>
</reference>
<evidence type="ECO:0000313" key="3">
    <source>
        <dbReference type="Proteomes" id="UP001195483"/>
    </source>
</evidence>
<accession>A0AAE0VY74</accession>
<organism evidence="2 3">
    <name type="scientific">Potamilus streckersoni</name>
    <dbReference type="NCBI Taxonomy" id="2493646"/>
    <lineage>
        <taxon>Eukaryota</taxon>
        <taxon>Metazoa</taxon>
        <taxon>Spiralia</taxon>
        <taxon>Lophotrochozoa</taxon>
        <taxon>Mollusca</taxon>
        <taxon>Bivalvia</taxon>
        <taxon>Autobranchia</taxon>
        <taxon>Heteroconchia</taxon>
        <taxon>Palaeoheterodonta</taxon>
        <taxon>Unionida</taxon>
        <taxon>Unionoidea</taxon>
        <taxon>Unionidae</taxon>
        <taxon>Ambleminae</taxon>
        <taxon>Lampsilini</taxon>
        <taxon>Potamilus</taxon>
    </lineage>
</organism>
<protein>
    <submittedName>
        <fullName evidence="2">Uncharacterized protein</fullName>
    </submittedName>
</protein>
<feature type="compositionally biased region" description="Basic and acidic residues" evidence="1">
    <location>
        <begin position="1"/>
        <end position="42"/>
    </location>
</feature>
<reference evidence="2" key="3">
    <citation type="submission" date="2023-05" db="EMBL/GenBank/DDBJ databases">
        <authorList>
            <person name="Smith C.H."/>
        </authorList>
    </citation>
    <scope>NUCLEOTIDE SEQUENCE</scope>
    <source>
        <strain evidence="2">CHS0354</strain>
        <tissue evidence="2">Mantle</tissue>
    </source>
</reference>
<feature type="region of interest" description="Disordered" evidence="1">
    <location>
        <begin position="1"/>
        <end position="44"/>
    </location>
</feature>
<dbReference type="EMBL" id="JAEAOA010001146">
    <property type="protein sequence ID" value="KAK3593597.1"/>
    <property type="molecule type" value="Genomic_DNA"/>
</dbReference>
<evidence type="ECO:0000256" key="1">
    <source>
        <dbReference type="SAM" id="MobiDB-lite"/>
    </source>
</evidence>
<sequence length="166" mass="18982">MASKGKFEDEPTLSKDRKRGLVEENREKPSAAKKPRVDKEKSLQAANAKNAKLFIQLENEWKAKEEALARLSSMASNMLRDNNPNIADLSDPNRPTKLSEQFSELYDNEWTDAFDERQKILGDKEDKEVISYLLRLLLDENKVPPELFKTIKDAIKSAAPNHLKDV</sequence>
<dbReference type="AlphaFoldDB" id="A0AAE0VY74"/>
<comment type="caution">
    <text evidence="2">The sequence shown here is derived from an EMBL/GenBank/DDBJ whole genome shotgun (WGS) entry which is preliminary data.</text>
</comment>